<sequence>MIKFIIFCSKAITATIAGLLLTSCNYKIDLGNDITGSGNIVKEERKLNSFTNVSVKTGIDCEIKQATDFQVTVEADDNVIKEIKTRVENGTLVIESDFNSFHNVTKKVTVYMPIINNLESSSGSTLKSLNTLTGTNISLKSSSGSSMNATVESDTISLETSSGSEQNIRGKALKLYATSSSGSNIDADELIANEVAAQSSSGSSIDVNPVVSLDGKASSGSSIHYKNNPKKVNKEESSGGSVSN</sequence>
<dbReference type="EMBL" id="SNXR01000011">
    <property type="protein sequence ID" value="TDP60779.1"/>
    <property type="molecule type" value="Genomic_DNA"/>
</dbReference>
<feature type="domain" description="Putative auto-transporter adhesin head GIN" evidence="2">
    <location>
        <begin position="50"/>
        <end position="229"/>
    </location>
</feature>
<dbReference type="RefSeq" id="WP_133531746.1">
    <property type="nucleotide sequence ID" value="NZ_SNXR01000011.1"/>
</dbReference>
<dbReference type="Proteomes" id="UP000295260">
    <property type="component" value="Unassembled WGS sequence"/>
</dbReference>
<feature type="region of interest" description="Disordered" evidence="1">
    <location>
        <begin position="141"/>
        <end position="163"/>
    </location>
</feature>
<keyword evidence="4" id="KW-1185">Reference proteome</keyword>
<dbReference type="AlphaFoldDB" id="A0A4R6QGU6"/>
<dbReference type="Pfam" id="PF10988">
    <property type="entry name" value="DUF2807"/>
    <property type="match status" value="1"/>
</dbReference>
<gene>
    <name evidence="3" type="ORF">BC748_0379</name>
</gene>
<evidence type="ECO:0000313" key="4">
    <source>
        <dbReference type="Proteomes" id="UP000295260"/>
    </source>
</evidence>
<reference evidence="3 4" key="1">
    <citation type="submission" date="2019-03" db="EMBL/GenBank/DDBJ databases">
        <title>Genomic Encyclopedia of Archaeal and Bacterial Type Strains, Phase II (KMG-II): from individual species to whole genera.</title>
        <authorList>
            <person name="Goeker M."/>
        </authorList>
    </citation>
    <scope>NUCLEOTIDE SEQUENCE [LARGE SCALE GENOMIC DNA]</scope>
    <source>
        <strain evidence="3 4">DSM 25687</strain>
    </source>
</reference>
<evidence type="ECO:0000256" key="1">
    <source>
        <dbReference type="SAM" id="MobiDB-lite"/>
    </source>
</evidence>
<evidence type="ECO:0000313" key="3">
    <source>
        <dbReference type="EMBL" id="TDP60779.1"/>
    </source>
</evidence>
<comment type="caution">
    <text evidence="3">The sequence shown here is derived from an EMBL/GenBank/DDBJ whole genome shotgun (WGS) entry which is preliminary data.</text>
</comment>
<name>A0A4R6QGU6_9FLAO</name>
<organism evidence="3 4">
    <name type="scientific">Flavobacterium dankookense</name>
    <dbReference type="NCBI Taxonomy" id="706186"/>
    <lineage>
        <taxon>Bacteria</taxon>
        <taxon>Pseudomonadati</taxon>
        <taxon>Bacteroidota</taxon>
        <taxon>Flavobacteriia</taxon>
        <taxon>Flavobacteriales</taxon>
        <taxon>Flavobacteriaceae</taxon>
        <taxon>Flavobacterium</taxon>
    </lineage>
</organism>
<protein>
    <submittedName>
        <fullName evidence="3">Putative autotransporter adhesin-like protein</fullName>
    </submittedName>
</protein>
<dbReference type="PROSITE" id="PS51257">
    <property type="entry name" value="PROKAR_LIPOPROTEIN"/>
    <property type="match status" value="1"/>
</dbReference>
<dbReference type="OrthoDB" id="1422484at2"/>
<dbReference type="Gene3D" id="2.160.20.120">
    <property type="match status" value="1"/>
</dbReference>
<proteinExistence type="predicted"/>
<accession>A0A4R6QGU6</accession>
<feature type="region of interest" description="Disordered" evidence="1">
    <location>
        <begin position="201"/>
        <end position="244"/>
    </location>
</feature>
<dbReference type="InterPro" id="IPR021255">
    <property type="entry name" value="DUF2807"/>
</dbReference>
<evidence type="ECO:0000259" key="2">
    <source>
        <dbReference type="Pfam" id="PF10988"/>
    </source>
</evidence>